<keyword evidence="3" id="KW-1185">Reference proteome</keyword>
<name>A0A2A9PD41_OPHUN</name>
<dbReference type="Proteomes" id="UP000037136">
    <property type="component" value="Unassembled WGS sequence"/>
</dbReference>
<proteinExistence type="predicted"/>
<evidence type="ECO:0000313" key="3">
    <source>
        <dbReference type="Proteomes" id="UP000037136"/>
    </source>
</evidence>
<reference evidence="2 3" key="1">
    <citation type="journal article" date="2015" name="BMC Genomics">
        <title>Gene expression during zombie ant biting behavior reflects the complexity underlying fungal parasitic behavioral manipulation.</title>
        <authorList>
            <person name="de Bekker C."/>
            <person name="Ohm R.A."/>
            <person name="Loreto R.G."/>
            <person name="Sebastian A."/>
            <person name="Albert I."/>
            <person name="Merrow M."/>
            <person name="Brachmann A."/>
            <person name="Hughes D.P."/>
        </authorList>
    </citation>
    <scope>NUCLEOTIDE SEQUENCE [LARGE SCALE GENOMIC DNA]</scope>
    <source>
        <strain evidence="2 3">SC16a</strain>
    </source>
</reference>
<dbReference type="STRING" id="268505.A0A2A9PD41"/>
<evidence type="ECO:0000256" key="1">
    <source>
        <dbReference type="SAM" id="MobiDB-lite"/>
    </source>
</evidence>
<protein>
    <submittedName>
        <fullName evidence="2">Uncharacterized protein</fullName>
    </submittedName>
</protein>
<feature type="compositionally biased region" description="Gly residues" evidence="1">
    <location>
        <begin position="275"/>
        <end position="289"/>
    </location>
</feature>
<reference evidence="2 3" key="2">
    <citation type="journal article" date="2017" name="Sci. Rep.">
        <title>Ant-infecting Ophiocordyceps genomes reveal a high diversity of potential behavioral manipulation genes and a possible major role for enterotoxins.</title>
        <authorList>
            <person name="de Bekker C."/>
            <person name="Ohm R.A."/>
            <person name="Evans H.C."/>
            <person name="Brachmann A."/>
            <person name="Hughes D.P."/>
        </authorList>
    </citation>
    <scope>NUCLEOTIDE SEQUENCE [LARGE SCALE GENOMIC DNA]</scope>
    <source>
        <strain evidence="2 3">SC16a</strain>
    </source>
</reference>
<feature type="compositionally biased region" description="Basic and acidic residues" evidence="1">
    <location>
        <begin position="305"/>
        <end position="315"/>
    </location>
</feature>
<dbReference type="AlphaFoldDB" id="A0A2A9PD41"/>
<accession>A0A2A9PD41</accession>
<dbReference type="EMBL" id="LAZP02000225">
    <property type="protein sequence ID" value="PFH59124.1"/>
    <property type="molecule type" value="Genomic_DNA"/>
</dbReference>
<evidence type="ECO:0000313" key="2">
    <source>
        <dbReference type="EMBL" id="PFH59124.1"/>
    </source>
</evidence>
<gene>
    <name evidence="2" type="ORF">XA68_12790</name>
</gene>
<dbReference type="OrthoDB" id="194358at2759"/>
<comment type="caution">
    <text evidence="2">The sequence shown here is derived from an EMBL/GenBank/DDBJ whole genome shotgun (WGS) entry which is preliminary data.</text>
</comment>
<feature type="region of interest" description="Disordered" evidence="1">
    <location>
        <begin position="269"/>
        <end position="315"/>
    </location>
</feature>
<sequence>MNKDGQVDPQDYDVDVAKRNVFEKLQDIGRCPDLQRYVEYWEKNNNRIETAEALLSCYYSSVNVINFPNGQLRSRMRTQTSMLYDKIAASCRESQERRENARMMLSASTLPLYIRKAFTHFATHCNTPFDFSDAWIHLHQVSFNLEGSIFNLATKFGKLRRMRGIRVWEEIAPFVASCLLLNWFRKQPPGDFADATKLPKKIWEQCDKAACDYWWHYWPCQYKDDFIGACVNSLSGHKLHQGQNKLQCMVNDKEMADGTLWSHTADQLSERVPPFGGGGSRQTGRGGGTVAQRGREPPEGVDPTLEERQDVLPEA</sequence>
<organism evidence="2 3">
    <name type="scientific">Ophiocordyceps unilateralis</name>
    <name type="common">Zombie-ant fungus</name>
    <name type="synonym">Torrubia unilateralis</name>
    <dbReference type="NCBI Taxonomy" id="268505"/>
    <lineage>
        <taxon>Eukaryota</taxon>
        <taxon>Fungi</taxon>
        <taxon>Dikarya</taxon>
        <taxon>Ascomycota</taxon>
        <taxon>Pezizomycotina</taxon>
        <taxon>Sordariomycetes</taxon>
        <taxon>Hypocreomycetidae</taxon>
        <taxon>Hypocreales</taxon>
        <taxon>Ophiocordycipitaceae</taxon>
        <taxon>Ophiocordyceps</taxon>
    </lineage>
</organism>